<proteinExistence type="predicted"/>
<evidence type="ECO:0000259" key="1">
    <source>
        <dbReference type="PROSITE" id="PS50003"/>
    </source>
</evidence>
<protein>
    <recommendedName>
        <fullName evidence="1">PH domain-containing protein</fullName>
    </recommendedName>
</protein>
<accession>A0A5J4X5X5</accession>
<dbReference type="AlphaFoldDB" id="A0A5J4X5X5"/>
<comment type="caution">
    <text evidence="2">The sequence shown here is derived from an EMBL/GenBank/DDBJ whole genome shotgun (WGS) entry which is preliminary data.</text>
</comment>
<reference evidence="2 3" key="1">
    <citation type="submission" date="2019-03" db="EMBL/GenBank/DDBJ databases">
        <title>Single cell metagenomics reveals metabolic interactions within the superorganism composed of flagellate Streblomastix strix and complex community of Bacteroidetes bacteria on its surface.</title>
        <authorList>
            <person name="Treitli S.C."/>
            <person name="Kolisko M."/>
            <person name="Husnik F."/>
            <person name="Keeling P."/>
            <person name="Hampl V."/>
        </authorList>
    </citation>
    <scope>NUCLEOTIDE SEQUENCE [LARGE SCALE GENOMIC DNA]</scope>
    <source>
        <strain evidence="2">ST1C</strain>
    </source>
</reference>
<dbReference type="EMBL" id="SNRW01000210">
    <property type="protein sequence ID" value="KAA6402611.1"/>
    <property type="molecule type" value="Genomic_DNA"/>
</dbReference>
<dbReference type="Proteomes" id="UP000324800">
    <property type="component" value="Unassembled WGS sequence"/>
</dbReference>
<sequence>MPNQQTKCDNKQDKFAALSKDELESWISALNFAKQLSLIQSSLRASADIIKMESQILPTSAKPTIYGKKN</sequence>
<organism evidence="2 3">
    <name type="scientific">Streblomastix strix</name>
    <dbReference type="NCBI Taxonomy" id="222440"/>
    <lineage>
        <taxon>Eukaryota</taxon>
        <taxon>Metamonada</taxon>
        <taxon>Preaxostyla</taxon>
        <taxon>Oxymonadida</taxon>
        <taxon>Streblomastigidae</taxon>
        <taxon>Streblomastix</taxon>
    </lineage>
</organism>
<dbReference type="InterPro" id="IPR001849">
    <property type="entry name" value="PH_domain"/>
</dbReference>
<dbReference type="PROSITE" id="PS50003">
    <property type="entry name" value="PH_DOMAIN"/>
    <property type="match status" value="1"/>
</dbReference>
<feature type="domain" description="PH" evidence="1">
    <location>
        <begin position="1"/>
        <end position="35"/>
    </location>
</feature>
<name>A0A5J4X5X5_9EUKA</name>
<evidence type="ECO:0000313" key="3">
    <source>
        <dbReference type="Proteomes" id="UP000324800"/>
    </source>
</evidence>
<evidence type="ECO:0000313" key="2">
    <source>
        <dbReference type="EMBL" id="KAA6402611.1"/>
    </source>
</evidence>
<gene>
    <name evidence="2" type="ORF">EZS28_001861</name>
</gene>